<dbReference type="InterPro" id="IPR018020">
    <property type="entry name" value="OHCU_decarboxylase"/>
</dbReference>
<evidence type="ECO:0000313" key="9">
    <source>
        <dbReference type="Proteomes" id="UP000637980"/>
    </source>
</evidence>
<comment type="caution">
    <text evidence="8">The sequence shown here is derived from an EMBL/GenBank/DDBJ whole genome shotgun (WGS) entry which is preliminary data.</text>
</comment>
<gene>
    <name evidence="8" type="ORF">GCM10007094_24450</name>
</gene>
<evidence type="ECO:0000313" key="8">
    <source>
        <dbReference type="EMBL" id="GHB34401.1"/>
    </source>
</evidence>
<dbReference type="EC" id="4.1.1.97" evidence="3"/>
<dbReference type="NCBIfam" id="TIGR03164">
    <property type="entry name" value="UHCUDC"/>
    <property type="match status" value="1"/>
</dbReference>
<dbReference type="InterPro" id="IPR017580">
    <property type="entry name" value="OHCU_decarboxylase-1"/>
</dbReference>
<dbReference type="EMBL" id="BMXE01000004">
    <property type="protein sequence ID" value="GHB34401.1"/>
    <property type="molecule type" value="Genomic_DNA"/>
</dbReference>
<evidence type="ECO:0000256" key="5">
    <source>
        <dbReference type="ARBA" id="ARBA00022793"/>
    </source>
</evidence>
<evidence type="ECO:0000256" key="3">
    <source>
        <dbReference type="ARBA" id="ARBA00012257"/>
    </source>
</evidence>
<evidence type="ECO:0000256" key="2">
    <source>
        <dbReference type="ARBA" id="ARBA00004754"/>
    </source>
</evidence>
<dbReference type="Proteomes" id="UP000637980">
    <property type="component" value="Unassembled WGS sequence"/>
</dbReference>
<evidence type="ECO:0000256" key="6">
    <source>
        <dbReference type="ARBA" id="ARBA00023239"/>
    </source>
</evidence>
<keyword evidence="9" id="KW-1185">Reference proteome</keyword>
<comment type="pathway">
    <text evidence="2">Purine metabolism; urate degradation; (S)-allantoin from urate: step 3/3.</text>
</comment>
<dbReference type="RefSeq" id="WP_189437083.1">
    <property type="nucleotide sequence ID" value="NZ_BMXE01000004.1"/>
</dbReference>
<evidence type="ECO:0000259" key="7">
    <source>
        <dbReference type="Pfam" id="PF09349"/>
    </source>
</evidence>
<sequence>MGTFSLDEVNQFTQDTFVEVFGNVAEHSPWVAVVAQRSAPFTSREALIEAFTQALQAADEGSKLALIRAHPDLAGKAARAGEMAQASVDEQAGAGLDLLNNAEYEQFTELNEAYKSRYGFPFIFAVKGADKHQILEAFRVRLQNSLEEEFAEALRQVCRIFRFRLEDMIIEGAASGD</sequence>
<dbReference type="SUPFAM" id="SSF158694">
    <property type="entry name" value="UraD-Like"/>
    <property type="match status" value="1"/>
</dbReference>
<dbReference type="Pfam" id="PF09349">
    <property type="entry name" value="OHCU_decarbox"/>
    <property type="match status" value="1"/>
</dbReference>
<keyword evidence="5" id="KW-0210">Decarboxylase</keyword>
<name>A0ABQ3EJJ0_9HYPH</name>
<dbReference type="InterPro" id="IPR036778">
    <property type="entry name" value="OHCU_decarboxylase_sf"/>
</dbReference>
<dbReference type="Gene3D" id="1.10.3330.10">
    <property type="entry name" value="Oxo-4-hydroxy-4-carboxy-5-ureidoimidazoline decarboxylase"/>
    <property type="match status" value="1"/>
</dbReference>
<dbReference type="PANTHER" id="PTHR43466">
    <property type="entry name" value="2-OXO-4-HYDROXY-4-CARBOXY-5-UREIDOIMIDAZOLINE DECARBOXYLASE-RELATED"/>
    <property type="match status" value="1"/>
</dbReference>
<organism evidence="8 9">
    <name type="scientific">Pseudovibrio japonicus</name>
    <dbReference type="NCBI Taxonomy" id="366534"/>
    <lineage>
        <taxon>Bacteria</taxon>
        <taxon>Pseudomonadati</taxon>
        <taxon>Pseudomonadota</taxon>
        <taxon>Alphaproteobacteria</taxon>
        <taxon>Hyphomicrobiales</taxon>
        <taxon>Stappiaceae</taxon>
        <taxon>Pseudovibrio</taxon>
    </lineage>
</organism>
<reference evidence="9" key="1">
    <citation type="journal article" date="2019" name="Int. J. Syst. Evol. Microbiol.">
        <title>The Global Catalogue of Microorganisms (GCM) 10K type strain sequencing project: providing services to taxonomists for standard genome sequencing and annotation.</title>
        <authorList>
            <consortium name="The Broad Institute Genomics Platform"/>
            <consortium name="The Broad Institute Genome Sequencing Center for Infectious Disease"/>
            <person name="Wu L."/>
            <person name="Ma J."/>
        </authorList>
    </citation>
    <scope>NUCLEOTIDE SEQUENCE [LARGE SCALE GENOMIC DNA]</scope>
    <source>
        <strain evidence="9">KCTC 12861</strain>
    </source>
</reference>
<protein>
    <recommendedName>
        <fullName evidence="3">2-oxo-4-hydroxy-4-carboxy-5-ureidoimidazoline decarboxylase</fullName>
        <ecNumber evidence="3">4.1.1.97</ecNumber>
    </recommendedName>
</protein>
<evidence type="ECO:0000256" key="4">
    <source>
        <dbReference type="ARBA" id="ARBA00022631"/>
    </source>
</evidence>
<proteinExistence type="predicted"/>
<accession>A0ABQ3EJJ0</accession>
<keyword evidence="6" id="KW-0456">Lyase</keyword>
<feature type="domain" description="Oxo-4-hydroxy-4-carboxy-5-ureidoimidazoline decarboxylase" evidence="7">
    <location>
        <begin position="10"/>
        <end position="166"/>
    </location>
</feature>
<comment type="catalytic activity">
    <reaction evidence="1">
        <text>5-hydroxy-2-oxo-4-ureido-2,5-dihydro-1H-imidazole-5-carboxylate + H(+) = (S)-allantoin + CO2</text>
        <dbReference type="Rhea" id="RHEA:26301"/>
        <dbReference type="ChEBI" id="CHEBI:15378"/>
        <dbReference type="ChEBI" id="CHEBI:15678"/>
        <dbReference type="ChEBI" id="CHEBI:16526"/>
        <dbReference type="ChEBI" id="CHEBI:58639"/>
        <dbReference type="EC" id="4.1.1.97"/>
    </reaction>
</comment>
<keyword evidence="4" id="KW-0659">Purine metabolism</keyword>
<evidence type="ECO:0000256" key="1">
    <source>
        <dbReference type="ARBA" id="ARBA00001163"/>
    </source>
</evidence>
<dbReference type="PANTHER" id="PTHR43466:SF1">
    <property type="entry name" value="2-OXO-4-HYDROXY-4-CARBOXY-5-UREIDOIMIDAZOLINE DECARBOXYLASE-RELATED"/>
    <property type="match status" value="1"/>
</dbReference>